<proteinExistence type="inferred from homology"/>
<dbReference type="HAMAP" id="MF_00843">
    <property type="entry name" value="Lpp"/>
    <property type="match status" value="1"/>
</dbReference>
<feature type="modified residue" description="N6-murein peptidoglycan lysine" evidence="7 8">
    <location>
        <position position="110"/>
    </location>
</feature>
<comment type="subunit">
    <text evidence="7">Homotrimer.</text>
</comment>
<evidence type="ECO:0000256" key="7">
    <source>
        <dbReference type="HAMAP-Rule" id="MF_00843"/>
    </source>
</evidence>
<sequence>MKRLYDKECIAHLLMINKQGVLMNKTLIAAAASVFILAGCSSEPEEAAMSQMDQLTNQVAELTSEVEALKGDKAAAEMKAQEAAAAAMAAKEEADRANDRIDNIAESYTK</sequence>
<comment type="caution">
    <text evidence="7">Lacks conserved residue(s) required for the propagation of feature annotation.</text>
</comment>
<keyword evidence="5 7" id="KW-0998">Cell outer membrane</keyword>
<evidence type="ECO:0000256" key="9">
    <source>
        <dbReference type="PIRSR" id="PIRSR002855-2"/>
    </source>
</evidence>
<dbReference type="EMBL" id="FM954973">
    <property type="protein sequence ID" value="CAV25531.1"/>
    <property type="molecule type" value="Genomic_DNA"/>
</dbReference>
<keyword evidence="4 7" id="KW-0564">Palmitate</keyword>
<feature type="lipid moiety-binding region" description="N-palmitoyl cysteine" evidence="7 9">
    <location>
        <position position="40"/>
    </location>
</feature>
<comment type="subcellular location">
    <subcellularLocation>
        <location evidence="7">Cell outer membrane</location>
        <topology evidence="7">Lipid-anchor</topology>
        <orientation evidence="7">Periplasmic side</orientation>
    </subcellularLocation>
    <subcellularLocation>
        <location evidence="7">Secreted</location>
        <location evidence="7">Cell wall</location>
        <topology evidence="7">Peptidoglycan-anchor</topology>
    </subcellularLocation>
    <text evidence="7">Attached via its lipidated N-terminus to the inner leaflet of the outer membrane. Attached to the peptidoglycan network (PGN) via its C-terminus.</text>
</comment>
<evidence type="ECO:0000256" key="6">
    <source>
        <dbReference type="ARBA" id="ARBA00023288"/>
    </source>
</evidence>
<evidence type="ECO:0000256" key="1">
    <source>
        <dbReference type="ARBA" id="ARBA00022729"/>
    </source>
</evidence>
<dbReference type="AlphaFoldDB" id="B7VQG8"/>
<keyword evidence="1" id="KW-0732">Signal</keyword>
<name>B7VQG8_VIBA3</name>
<keyword evidence="7" id="KW-0677">Repeat</keyword>
<keyword evidence="6 7" id="KW-0449">Lipoprotein</keyword>
<dbReference type="STRING" id="575788.VS_II0199"/>
<keyword evidence="7" id="KW-0175">Coiled coil</keyword>
<dbReference type="GO" id="GO:0009279">
    <property type="term" value="C:cell outer membrane"/>
    <property type="evidence" value="ECO:0007669"/>
    <property type="project" value="UniProtKB-SubCell"/>
</dbReference>
<dbReference type="PANTHER" id="PTHR38763:SF1">
    <property type="entry name" value="MAJOR OUTER MEMBRANE LIPOPROTEIN LPP"/>
    <property type="match status" value="1"/>
</dbReference>
<protein>
    <recommendedName>
        <fullName evidence="7">Major outer membrane lipoprotein Lpp</fullName>
    </recommendedName>
</protein>
<organism evidence="11 12">
    <name type="scientific">Vibrio atlanticus (strain LGP32)</name>
    <name type="common">Vibrio splendidus (strain Mel32)</name>
    <dbReference type="NCBI Taxonomy" id="575788"/>
    <lineage>
        <taxon>Bacteria</taxon>
        <taxon>Pseudomonadati</taxon>
        <taxon>Pseudomonadota</taxon>
        <taxon>Gammaproteobacteria</taxon>
        <taxon>Vibrionales</taxon>
        <taxon>Vibrionaceae</taxon>
        <taxon>Vibrio</taxon>
    </lineage>
</organism>
<keyword evidence="2 7" id="KW-0572">Peptidoglycan-anchor</keyword>
<comment type="function">
    <text evidence="7">A highly abundant outer membrane lipoprotein that controls the distance between the inner and outer membranes. The only protein known to be covalently linked to the peptidoglycan network (PGN). Also non-covalently binds the PGN. The link between the cell outer membrane and PGN contributes to maintenance of the structural and functional integrity of the cell envelope, and maintains the correct distance between the PGN and the outer membrane.</text>
</comment>
<evidence type="ECO:0000256" key="5">
    <source>
        <dbReference type="ARBA" id="ARBA00023237"/>
    </source>
</evidence>
<dbReference type="PANTHER" id="PTHR38763">
    <property type="entry name" value="MAJOR OUTER MEMBRANE PROLIPOPROTEIN LPP"/>
    <property type="match status" value="1"/>
</dbReference>
<dbReference type="GO" id="GO:0043580">
    <property type="term" value="P:periplasmic space organization"/>
    <property type="evidence" value="ECO:0007669"/>
    <property type="project" value="UniProtKB-UniRule"/>
</dbReference>
<feature type="repeat" evidence="7">
    <location>
        <begin position="56"/>
        <end position="66"/>
    </location>
</feature>
<feature type="coiled-coil region" evidence="7">
    <location>
        <begin position="45"/>
        <end position="107"/>
    </location>
</feature>
<dbReference type="Pfam" id="PF04728">
    <property type="entry name" value="LPP"/>
    <property type="match status" value="1"/>
</dbReference>
<dbReference type="eggNOG" id="COG4238">
    <property type="taxonomic scope" value="Bacteria"/>
</dbReference>
<evidence type="ECO:0000256" key="4">
    <source>
        <dbReference type="ARBA" id="ARBA00023139"/>
    </source>
</evidence>
<dbReference type="NCBIfam" id="NF040598">
    <property type="entry name" value="Ala_zip_lipo"/>
    <property type="match status" value="1"/>
</dbReference>
<gene>
    <name evidence="7" type="primary">lpp</name>
    <name evidence="11" type="ordered locus">VS_II0199</name>
</gene>
<evidence type="ECO:0000313" key="12">
    <source>
        <dbReference type="Proteomes" id="UP000009100"/>
    </source>
</evidence>
<dbReference type="HOGENOM" id="CLU_166934_1_0_6"/>
<reference evidence="11 12" key="1">
    <citation type="submission" date="2009-02" db="EMBL/GenBank/DDBJ databases">
        <title>Vibrio splendidus str. LGP32 complete genome.</title>
        <authorList>
            <person name="Mazel D."/>
            <person name="Le Roux F."/>
        </authorList>
    </citation>
    <scope>NUCLEOTIDE SEQUENCE [LARGE SCALE GENOMIC DNA]</scope>
    <source>
        <strain evidence="11 12">LGP32</strain>
    </source>
</reference>
<dbReference type="Proteomes" id="UP000009100">
    <property type="component" value="Chromosome 2"/>
</dbReference>
<dbReference type="InterPro" id="IPR006817">
    <property type="entry name" value="Lipoprotein_leucine-zipper_dom"/>
</dbReference>
<dbReference type="Gene3D" id="1.20.5.190">
    <property type="match status" value="1"/>
</dbReference>
<feature type="domain" description="Lipoprotein leucine-zipper" evidence="10">
    <location>
        <begin position="52"/>
        <end position="110"/>
    </location>
</feature>
<dbReference type="InterPro" id="IPR016367">
    <property type="entry name" value="MOM_Lpp"/>
</dbReference>
<comment type="similarity">
    <text evidence="7">Belongs to the Lpp family.</text>
</comment>
<keyword evidence="7" id="KW-0134">Cell wall</keyword>
<keyword evidence="3 7" id="KW-0472">Membrane</keyword>
<evidence type="ECO:0000256" key="2">
    <source>
        <dbReference type="ARBA" id="ARBA00023088"/>
    </source>
</evidence>
<dbReference type="KEGG" id="vsp:VS_II0199"/>
<dbReference type="GO" id="GO:0008289">
    <property type="term" value="F:lipid binding"/>
    <property type="evidence" value="ECO:0007669"/>
    <property type="project" value="UniProtKB-UniRule"/>
</dbReference>
<evidence type="ECO:0000256" key="8">
    <source>
        <dbReference type="PIRSR" id="PIRSR002855-1"/>
    </source>
</evidence>
<dbReference type="GO" id="GO:0030258">
    <property type="term" value="P:lipid modification"/>
    <property type="evidence" value="ECO:0007669"/>
    <property type="project" value="UniProtKB-UniRule"/>
</dbReference>
<evidence type="ECO:0000259" key="10">
    <source>
        <dbReference type="Pfam" id="PF04728"/>
    </source>
</evidence>
<evidence type="ECO:0000256" key="3">
    <source>
        <dbReference type="ARBA" id="ARBA00023136"/>
    </source>
</evidence>
<keyword evidence="7" id="KW-0964">Secreted</keyword>
<feature type="lipid moiety-binding region" description="S-diacylglycerol cysteine" evidence="7 9">
    <location>
        <position position="40"/>
    </location>
</feature>
<dbReference type="SUPFAM" id="SSF58042">
    <property type="entry name" value="Outer membrane lipoprotein"/>
    <property type="match status" value="1"/>
</dbReference>
<evidence type="ECO:0000313" key="11">
    <source>
        <dbReference type="EMBL" id="CAV25531.1"/>
    </source>
</evidence>
<accession>B7VQG8</accession>
<dbReference type="GO" id="GO:0042834">
    <property type="term" value="F:peptidoglycan binding"/>
    <property type="evidence" value="ECO:0007669"/>
    <property type="project" value="UniProtKB-UniRule"/>
</dbReference>
<dbReference type="PIRSF" id="PIRSF002855">
    <property type="entry name" value="Murein-lipoprotein"/>
    <property type="match status" value="1"/>
</dbReference>